<reference evidence="1 2" key="1">
    <citation type="submission" date="2011-10" db="EMBL/GenBank/DDBJ databases">
        <title>The Improved High-Quality Draft genome of Methanoplanus limicola DSM 2279.</title>
        <authorList>
            <consortium name="US DOE Joint Genome Institute (JGI-PGF)"/>
            <person name="Lucas S."/>
            <person name="Copeland A."/>
            <person name="Lapidus A."/>
            <person name="Glavina del Rio T."/>
            <person name="Dalin E."/>
            <person name="Tice H."/>
            <person name="Bruce D."/>
            <person name="Goodwin L."/>
            <person name="Pitluck S."/>
            <person name="Peters L."/>
            <person name="Mikhailova N."/>
            <person name="Lu M."/>
            <person name="Kyrpides N."/>
            <person name="Mavromatis K."/>
            <person name="Ivanova N."/>
            <person name="Markowitz V."/>
            <person name="Cheng J.-F."/>
            <person name="Hugenholtz P."/>
            <person name="Woyke T."/>
            <person name="Wu D."/>
            <person name="Wirth R."/>
            <person name="Brambilla E.-M."/>
            <person name="Klenk H.-P."/>
            <person name="Eisen J.A."/>
        </authorList>
    </citation>
    <scope>NUCLEOTIDE SEQUENCE [LARGE SCALE GENOMIC DNA]</scope>
    <source>
        <strain evidence="1 2">DSM 2279</strain>
    </source>
</reference>
<evidence type="ECO:0000313" key="1">
    <source>
        <dbReference type="EMBL" id="EHQ34903.1"/>
    </source>
</evidence>
<gene>
    <name evidence="1" type="ORF">Metlim_0780</name>
</gene>
<accession>H1YWY0</accession>
<dbReference type="HOGENOM" id="CLU_2127847_0_0_2"/>
<sequence length="113" mass="12770">MCSETEEAESEFGTILVSEVIFSRDDVRVLSRNVEFSVKWNAEFGIFVLFNEEFGIHVHAPALKEAMLDINDSLRLLYDDCLLVDDDNLKEDAVLLKKKLAELFGSNSGVLIE</sequence>
<protein>
    <submittedName>
        <fullName evidence="1">Uncharacterized protein</fullName>
    </submittedName>
</protein>
<dbReference type="AlphaFoldDB" id="H1YWY0"/>
<dbReference type="RefSeq" id="WP_004076618.1">
    <property type="nucleotide sequence ID" value="NZ_CM001436.1"/>
</dbReference>
<dbReference type="Proteomes" id="UP000005741">
    <property type="component" value="Chromosome"/>
</dbReference>
<dbReference type="InParanoid" id="H1YWY0"/>
<dbReference type="EMBL" id="CM001436">
    <property type="protein sequence ID" value="EHQ34903.1"/>
    <property type="molecule type" value="Genomic_DNA"/>
</dbReference>
<evidence type="ECO:0000313" key="2">
    <source>
        <dbReference type="Proteomes" id="UP000005741"/>
    </source>
</evidence>
<dbReference type="STRING" id="937775.Metlim_0780"/>
<name>H1YWY0_9EURY</name>
<keyword evidence="2" id="KW-1185">Reference proteome</keyword>
<organism evidence="1 2">
    <name type="scientific">Methanoplanus limicola DSM 2279</name>
    <dbReference type="NCBI Taxonomy" id="937775"/>
    <lineage>
        <taxon>Archaea</taxon>
        <taxon>Methanobacteriati</taxon>
        <taxon>Methanobacteriota</taxon>
        <taxon>Stenosarchaea group</taxon>
        <taxon>Methanomicrobia</taxon>
        <taxon>Methanomicrobiales</taxon>
        <taxon>Methanomicrobiaceae</taxon>
        <taxon>Methanoplanus</taxon>
    </lineage>
</organism>
<proteinExistence type="predicted"/>